<dbReference type="SUPFAM" id="SSF90123">
    <property type="entry name" value="ABC transporter transmembrane region"/>
    <property type="match status" value="1"/>
</dbReference>
<dbReference type="Pfam" id="PF00664">
    <property type="entry name" value="ABC_membrane"/>
    <property type="match status" value="1"/>
</dbReference>
<evidence type="ECO:0000259" key="11">
    <source>
        <dbReference type="PROSITE" id="PS50929"/>
    </source>
</evidence>
<dbReference type="FunFam" id="3.40.50.300:FF:000221">
    <property type="entry name" value="Multidrug ABC transporter ATP-binding protein"/>
    <property type="match status" value="1"/>
</dbReference>
<dbReference type="EMBL" id="JACSIT010000069">
    <property type="protein sequence ID" value="MBC6993634.1"/>
    <property type="molecule type" value="Genomic_DNA"/>
</dbReference>
<dbReference type="PROSITE" id="PS50893">
    <property type="entry name" value="ABC_TRANSPORTER_2"/>
    <property type="match status" value="1"/>
</dbReference>
<keyword evidence="7 9" id="KW-1133">Transmembrane helix</keyword>
<feature type="transmembrane region" description="Helical" evidence="9">
    <location>
        <begin position="297"/>
        <end position="318"/>
    </location>
</feature>
<keyword evidence="8 9" id="KW-0472">Membrane</keyword>
<dbReference type="InterPro" id="IPR027417">
    <property type="entry name" value="P-loop_NTPase"/>
</dbReference>
<feature type="domain" description="ABC transmembrane type-1" evidence="11">
    <location>
        <begin position="19"/>
        <end position="320"/>
    </location>
</feature>
<dbReference type="SUPFAM" id="SSF52540">
    <property type="entry name" value="P-loop containing nucleoside triphosphate hydrolases"/>
    <property type="match status" value="1"/>
</dbReference>
<dbReference type="Proteomes" id="UP000650081">
    <property type="component" value="Unassembled WGS sequence"/>
</dbReference>
<dbReference type="CDD" id="cd18541">
    <property type="entry name" value="ABC_6TM_TmrB_like"/>
    <property type="match status" value="1"/>
</dbReference>
<dbReference type="InterPro" id="IPR011527">
    <property type="entry name" value="ABC1_TM_dom"/>
</dbReference>
<evidence type="ECO:0000313" key="13">
    <source>
        <dbReference type="Proteomes" id="UP000650081"/>
    </source>
</evidence>
<dbReference type="PROSITE" id="PS00211">
    <property type="entry name" value="ABC_TRANSPORTER_1"/>
    <property type="match status" value="1"/>
</dbReference>
<keyword evidence="6 12" id="KW-0067">ATP-binding</keyword>
<dbReference type="Pfam" id="PF00005">
    <property type="entry name" value="ABC_tran"/>
    <property type="match status" value="1"/>
</dbReference>
<name>A0A923PLS6_9BACT</name>
<dbReference type="GO" id="GO:0005524">
    <property type="term" value="F:ATP binding"/>
    <property type="evidence" value="ECO:0007669"/>
    <property type="project" value="UniProtKB-KW"/>
</dbReference>
<dbReference type="InterPro" id="IPR003439">
    <property type="entry name" value="ABC_transporter-like_ATP-bd"/>
</dbReference>
<dbReference type="InterPro" id="IPR003593">
    <property type="entry name" value="AAA+_ATPase"/>
</dbReference>
<keyword evidence="13" id="KW-1185">Reference proteome</keyword>
<evidence type="ECO:0000256" key="1">
    <source>
        <dbReference type="ARBA" id="ARBA00004651"/>
    </source>
</evidence>
<dbReference type="PROSITE" id="PS50929">
    <property type="entry name" value="ABC_TM1F"/>
    <property type="match status" value="1"/>
</dbReference>
<keyword evidence="2" id="KW-0813">Transport</keyword>
<feature type="transmembrane region" description="Helical" evidence="9">
    <location>
        <begin position="153"/>
        <end position="173"/>
    </location>
</feature>
<reference evidence="12" key="1">
    <citation type="submission" date="2020-08" db="EMBL/GenBank/DDBJ databases">
        <title>Lewinella bacteria from marine environments.</title>
        <authorList>
            <person name="Zhong Y."/>
        </authorList>
    </citation>
    <scope>NUCLEOTIDE SEQUENCE</scope>
    <source>
        <strain evidence="12">KCTC 42187</strain>
    </source>
</reference>
<feature type="transmembrane region" description="Helical" evidence="9">
    <location>
        <begin position="16"/>
        <end position="34"/>
    </location>
</feature>
<dbReference type="AlphaFoldDB" id="A0A923PLS6"/>
<proteinExistence type="predicted"/>
<evidence type="ECO:0000256" key="2">
    <source>
        <dbReference type="ARBA" id="ARBA00022448"/>
    </source>
</evidence>
<dbReference type="PANTHER" id="PTHR43394:SF1">
    <property type="entry name" value="ATP-BINDING CASSETTE SUB-FAMILY B MEMBER 10, MITOCHONDRIAL"/>
    <property type="match status" value="1"/>
</dbReference>
<keyword evidence="5" id="KW-0547">Nucleotide-binding</keyword>
<dbReference type="Gene3D" id="3.40.50.300">
    <property type="entry name" value="P-loop containing nucleotide triphosphate hydrolases"/>
    <property type="match status" value="1"/>
</dbReference>
<sequence>MRELKFLNQFFWKYRWRMLLGIAFICISNYFSVLQPQVIREALDLVVEQVNNYRMYDGFTTVGDTYFGILSTTLMFFAGLVLLLALLMGFFLYLTRQTIIVMSRLIEYDLREVIFDHYQELSLDFYKRNNTGDLMSRITEDVNKVRMYLGPAVMYLANLVSTILLVVISMLAVSTKLTLYTLIPLPLLAISIYYVSNLIHTRSTFIQQQLSKLTSIAQEVFSGVRVVKSYVRERQQVRYFAEESETYKRMSMDLAKIDAWFFPLMVFMVGASTIITVYVGGLQVVAGNISAGNIAEFVIYVNMLTWPVTAIGWIASIVQQAAASQKRINEFLETKASIVDPAPTEREALRGEIVFENVGFTYPDTGIRAIRDLSFTLRPGEKLAIIGRTGSGKTTVADLLVRMYDVSTGRILIDGKDIRERGLANLRQRIGLVPQDVFLFSDTIHNNIAFGAQHDPSREEVEQFARHAAVYEDIAGLTQGFDTLVGERGVTLSGGQKQRVSIARALIKRPDIVILDDCLSAVDTNTEQQILGYFNQALADKTAIIITHRIYGHLRFDKIIVLEDGGIAEMGTHEELMANGAYYSEIVERQMAEEVGK</sequence>
<dbReference type="GO" id="GO:0015421">
    <property type="term" value="F:ABC-type oligopeptide transporter activity"/>
    <property type="evidence" value="ECO:0007669"/>
    <property type="project" value="TreeGrafter"/>
</dbReference>
<dbReference type="GO" id="GO:0016887">
    <property type="term" value="F:ATP hydrolysis activity"/>
    <property type="evidence" value="ECO:0007669"/>
    <property type="project" value="InterPro"/>
</dbReference>
<dbReference type="SMART" id="SM00382">
    <property type="entry name" value="AAA"/>
    <property type="match status" value="1"/>
</dbReference>
<dbReference type="RefSeq" id="WP_187465744.1">
    <property type="nucleotide sequence ID" value="NZ_JACSIT010000069.1"/>
</dbReference>
<accession>A0A923PLS6</accession>
<dbReference type="InterPro" id="IPR036640">
    <property type="entry name" value="ABC1_TM_sf"/>
</dbReference>
<evidence type="ECO:0000256" key="4">
    <source>
        <dbReference type="ARBA" id="ARBA00022692"/>
    </source>
</evidence>
<feature type="transmembrane region" description="Helical" evidence="9">
    <location>
        <begin position="66"/>
        <end position="94"/>
    </location>
</feature>
<evidence type="ECO:0000256" key="5">
    <source>
        <dbReference type="ARBA" id="ARBA00022741"/>
    </source>
</evidence>
<dbReference type="PANTHER" id="PTHR43394">
    <property type="entry name" value="ATP-DEPENDENT PERMEASE MDL1, MITOCHONDRIAL"/>
    <property type="match status" value="1"/>
</dbReference>
<dbReference type="Gene3D" id="1.20.1560.10">
    <property type="entry name" value="ABC transporter type 1, transmembrane domain"/>
    <property type="match status" value="1"/>
</dbReference>
<feature type="transmembrane region" description="Helical" evidence="9">
    <location>
        <begin position="179"/>
        <end position="199"/>
    </location>
</feature>
<protein>
    <submittedName>
        <fullName evidence="12">ABC transporter ATP-binding protein</fullName>
    </submittedName>
</protein>
<dbReference type="InterPro" id="IPR017871">
    <property type="entry name" value="ABC_transporter-like_CS"/>
</dbReference>
<evidence type="ECO:0000313" key="12">
    <source>
        <dbReference type="EMBL" id="MBC6993634.1"/>
    </source>
</evidence>
<evidence type="ECO:0000256" key="9">
    <source>
        <dbReference type="SAM" id="Phobius"/>
    </source>
</evidence>
<keyword evidence="3" id="KW-1003">Cell membrane</keyword>
<gene>
    <name evidence="12" type="ORF">H9S92_05655</name>
</gene>
<keyword evidence="4 9" id="KW-0812">Transmembrane</keyword>
<evidence type="ECO:0000259" key="10">
    <source>
        <dbReference type="PROSITE" id="PS50893"/>
    </source>
</evidence>
<evidence type="ECO:0000256" key="7">
    <source>
        <dbReference type="ARBA" id="ARBA00022989"/>
    </source>
</evidence>
<comment type="caution">
    <text evidence="12">The sequence shown here is derived from an EMBL/GenBank/DDBJ whole genome shotgun (WGS) entry which is preliminary data.</text>
</comment>
<evidence type="ECO:0000256" key="3">
    <source>
        <dbReference type="ARBA" id="ARBA00022475"/>
    </source>
</evidence>
<organism evidence="12 13">
    <name type="scientific">Neolewinella lacunae</name>
    <dbReference type="NCBI Taxonomy" id="1517758"/>
    <lineage>
        <taxon>Bacteria</taxon>
        <taxon>Pseudomonadati</taxon>
        <taxon>Bacteroidota</taxon>
        <taxon>Saprospiria</taxon>
        <taxon>Saprospirales</taxon>
        <taxon>Lewinellaceae</taxon>
        <taxon>Neolewinella</taxon>
    </lineage>
</organism>
<comment type="subcellular location">
    <subcellularLocation>
        <location evidence="1">Cell membrane</location>
        <topology evidence="1">Multi-pass membrane protein</topology>
    </subcellularLocation>
</comment>
<feature type="domain" description="ABC transporter" evidence="10">
    <location>
        <begin position="353"/>
        <end position="589"/>
    </location>
</feature>
<feature type="transmembrane region" description="Helical" evidence="9">
    <location>
        <begin position="259"/>
        <end position="285"/>
    </location>
</feature>
<evidence type="ECO:0000256" key="8">
    <source>
        <dbReference type="ARBA" id="ARBA00023136"/>
    </source>
</evidence>
<evidence type="ECO:0000256" key="6">
    <source>
        <dbReference type="ARBA" id="ARBA00022840"/>
    </source>
</evidence>
<dbReference type="GO" id="GO:0005886">
    <property type="term" value="C:plasma membrane"/>
    <property type="evidence" value="ECO:0007669"/>
    <property type="project" value="UniProtKB-SubCell"/>
</dbReference>
<dbReference type="InterPro" id="IPR039421">
    <property type="entry name" value="Type_1_exporter"/>
</dbReference>